<evidence type="ECO:0000259" key="1">
    <source>
        <dbReference type="Pfam" id="PF25556"/>
    </source>
</evidence>
<evidence type="ECO:0000313" key="2">
    <source>
        <dbReference type="EnsemblPlants" id="OB03G15880.1"/>
    </source>
</evidence>
<accession>J3LKL2</accession>
<name>J3LKL2_ORYBR</name>
<dbReference type="SUPFAM" id="SSF52047">
    <property type="entry name" value="RNI-like"/>
    <property type="match status" value="1"/>
</dbReference>
<gene>
    <name evidence="2" type="primary">LOC102708418</name>
</gene>
<dbReference type="PANTHER" id="PTHR46088">
    <property type="entry name" value="TUBULIN--TYROSINE LIGASE-LIKE PROTEIN 12"/>
    <property type="match status" value="1"/>
</dbReference>
<dbReference type="InterPro" id="IPR032675">
    <property type="entry name" value="LRR_dom_sf"/>
</dbReference>
<dbReference type="InterPro" id="IPR004344">
    <property type="entry name" value="TTL/TTLL_fam"/>
</dbReference>
<organism evidence="2">
    <name type="scientific">Oryza brachyantha</name>
    <name type="common">malo sina</name>
    <dbReference type="NCBI Taxonomy" id="4533"/>
    <lineage>
        <taxon>Eukaryota</taxon>
        <taxon>Viridiplantae</taxon>
        <taxon>Streptophyta</taxon>
        <taxon>Embryophyta</taxon>
        <taxon>Tracheophyta</taxon>
        <taxon>Spermatophyta</taxon>
        <taxon>Magnoliopsida</taxon>
        <taxon>Liliopsida</taxon>
        <taxon>Poales</taxon>
        <taxon>Poaceae</taxon>
        <taxon>BOP clade</taxon>
        <taxon>Oryzoideae</taxon>
        <taxon>Oryzeae</taxon>
        <taxon>Oryzinae</taxon>
        <taxon>Oryza</taxon>
    </lineage>
</organism>
<dbReference type="AlphaFoldDB" id="J3LKL2"/>
<feature type="domain" description="Tubulin--tyrosine ligase-like protein 12 SET-like" evidence="1">
    <location>
        <begin position="388"/>
        <end position="496"/>
    </location>
</feature>
<dbReference type="KEGG" id="obr:102708418"/>
<dbReference type="InterPro" id="IPR057954">
    <property type="entry name" value="SET_TTL12"/>
</dbReference>
<dbReference type="GO" id="GO:0005737">
    <property type="term" value="C:cytoplasm"/>
    <property type="evidence" value="ECO:0007669"/>
    <property type="project" value="TreeGrafter"/>
</dbReference>
<protein>
    <recommendedName>
        <fullName evidence="1">Tubulin--tyrosine ligase-like protein 12 SET-like domain-containing protein</fullName>
    </recommendedName>
</protein>
<dbReference type="OrthoDB" id="202825at2759"/>
<dbReference type="InterPro" id="IPR027749">
    <property type="entry name" value="TTLL12"/>
</dbReference>
<dbReference type="Proteomes" id="UP000006038">
    <property type="component" value="Chromosome 3"/>
</dbReference>
<dbReference type="HOGENOM" id="CLU_018324_0_0_1"/>
<dbReference type="OMA" id="QKGDECT"/>
<dbReference type="RefSeq" id="XP_006649496.1">
    <property type="nucleotide sequence ID" value="XM_006649433.3"/>
</dbReference>
<dbReference type="Pfam" id="PF25556">
    <property type="entry name" value="SET_TTL"/>
    <property type="match status" value="2"/>
</dbReference>
<dbReference type="EnsemblPlants" id="OB03G15880.1">
    <property type="protein sequence ID" value="OB03G15880.1"/>
    <property type="gene ID" value="OB03G15880"/>
</dbReference>
<dbReference type="GeneID" id="102708418"/>
<reference evidence="2" key="2">
    <citation type="submission" date="2013-04" db="UniProtKB">
        <authorList>
            <consortium name="EnsemblPlants"/>
        </authorList>
    </citation>
    <scope>IDENTIFICATION</scope>
</reference>
<dbReference type="STRING" id="4533.J3LKL2"/>
<dbReference type="Gene3D" id="3.30.470.20">
    <property type="entry name" value="ATP-grasp fold, B domain"/>
    <property type="match status" value="1"/>
</dbReference>
<dbReference type="PANTHER" id="PTHR46088:SF1">
    <property type="entry name" value="TUBULIN--TYROSINE LIGASE-LIKE PROTEIN 12"/>
    <property type="match status" value="1"/>
</dbReference>
<dbReference type="SUPFAM" id="SSF56059">
    <property type="entry name" value="Glutathione synthetase ATP-binding domain-like"/>
    <property type="match status" value="1"/>
</dbReference>
<keyword evidence="3" id="KW-1185">Reference proteome</keyword>
<dbReference type="Gramene" id="OB03G15880.1">
    <property type="protein sequence ID" value="OB03G15880.1"/>
    <property type="gene ID" value="OB03G15880"/>
</dbReference>
<dbReference type="Gene3D" id="3.80.10.10">
    <property type="entry name" value="Ribonuclease Inhibitor"/>
    <property type="match status" value="2"/>
</dbReference>
<proteinExistence type="predicted"/>
<evidence type="ECO:0000313" key="3">
    <source>
        <dbReference type="Proteomes" id="UP000006038"/>
    </source>
</evidence>
<reference evidence="2" key="1">
    <citation type="journal article" date="2013" name="Nat. Commun.">
        <title>Whole-genome sequencing of Oryza brachyantha reveals mechanisms underlying Oryza genome evolution.</title>
        <authorList>
            <person name="Chen J."/>
            <person name="Huang Q."/>
            <person name="Gao D."/>
            <person name="Wang J."/>
            <person name="Lang Y."/>
            <person name="Liu T."/>
            <person name="Li B."/>
            <person name="Bai Z."/>
            <person name="Luis Goicoechea J."/>
            <person name="Liang C."/>
            <person name="Chen C."/>
            <person name="Zhang W."/>
            <person name="Sun S."/>
            <person name="Liao Y."/>
            <person name="Zhang X."/>
            <person name="Yang L."/>
            <person name="Song C."/>
            <person name="Wang M."/>
            <person name="Shi J."/>
            <person name="Liu G."/>
            <person name="Liu J."/>
            <person name="Zhou H."/>
            <person name="Zhou W."/>
            <person name="Yu Q."/>
            <person name="An N."/>
            <person name="Chen Y."/>
            <person name="Cai Q."/>
            <person name="Wang B."/>
            <person name="Liu B."/>
            <person name="Min J."/>
            <person name="Huang Y."/>
            <person name="Wu H."/>
            <person name="Li Z."/>
            <person name="Zhang Y."/>
            <person name="Yin Y."/>
            <person name="Song W."/>
            <person name="Jiang J."/>
            <person name="Jackson S.A."/>
            <person name="Wing R.A."/>
            <person name="Wang J."/>
            <person name="Chen M."/>
        </authorList>
    </citation>
    <scope>NUCLEOTIDE SEQUENCE [LARGE SCALE GENOMIC DNA]</scope>
    <source>
        <strain evidence="2">cv. IRGC 101232</strain>
    </source>
</reference>
<feature type="domain" description="Tubulin--tyrosine ligase-like protein 12 SET-like" evidence="1">
    <location>
        <begin position="78"/>
        <end position="119"/>
    </location>
</feature>
<dbReference type="PROSITE" id="PS51221">
    <property type="entry name" value="TTL"/>
    <property type="match status" value="1"/>
</dbReference>
<dbReference type="Pfam" id="PF03133">
    <property type="entry name" value="TTL"/>
    <property type="match status" value="1"/>
</dbReference>
<dbReference type="eggNOG" id="KOG2155">
    <property type="taxonomic scope" value="Eukaryota"/>
</dbReference>
<sequence>MSPAAASPADRIGSYEDFARVHAYLLAASGIPPSLHQRLYRKLADEVFDGGEAFSVEPCEGGRQRRLVLAAEGALGRESDVFLVDHAWSFRLSDALKQLREVPGLAERMAALMCVDLDRRTELEEADEQDNGNGGSLENALEVVEKERTRIQEKGSDFAAWLELEELGIDDDMLMALDLPSKFPNMVALNLWGNKLQDPEKIMKGIEEFRRLKALWLNENPALKEGVDKVILDGLPELEIYNSHFTRKAGEWALGFCGNIIGADNPCSSAENIPLENIVTLDLSDRCIHKLPEVFSPSKLPSLSNLNIRGNPLDQMASDDVLKLVSGFTQLQELEVDIPGPLGNSAVSILECLPNLSLLNGINASSIIESGRHIVDSALKPRLPEWSPEESLSERVIGAMWLYLMTYRLADEEKIDETPVWYVMDELGSAMRHSDNANFRIAPFLFMPDGKLASAISYTILWPIHNVHTGEECTRDFLFGIGEDKQRSARLTAWFHTPENYFIQEFRQYKEQLQASSICPSRKATPVTKSIRPSDGRALLVFTDIPQVEEFLTRPEFVLASDPKEADIIWVSMQVDSELKNALGLTDQQYTNQFPFEACLVMKHHLAETIHKAWGSPEWLQPTYNLETHLSQLIGDSCVRKRDGMDNLWIMKPWNMARTIDTTVTGDLSAIIRLMETGPKICQKYIESPALFQGRKFDLRYIVLVRSMCPLEIFLSDVFWVRLANNQYTLEKTSFFEYETHFTVMNYIGRMNHINTPEFVKEFEKEHPVKWLEIHERIRDMIRRVFESATAVHPEMQNPFSRAIYGVDVMLDNKFSPKILEVTYCPDCTRACKYDTQALVGDQDVIRGSDFFNTVFGCLFLDEFKDVSPL</sequence>